<dbReference type="PaxDb" id="3055-EDO99345"/>
<evidence type="ECO:0000313" key="3">
    <source>
        <dbReference type="Proteomes" id="UP000006906"/>
    </source>
</evidence>
<dbReference type="RefSeq" id="XP_042925111.1">
    <property type="nucleotide sequence ID" value="XM_043061673.1"/>
</dbReference>
<evidence type="ECO:0000256" key="1">
    <source>
        <dbReference type="SAM" id="MobiDB-lite"/>
    </source>
</evidence>
<dbReference type="Proteomes" id="UP000006906">
    <property type="component" value="Chromosome 4"/>
</dbReference>
<dbReference type="Gramene" id="PNW83936">
    <property type="protein sequence ID" value="PNW83936"/>
    <property type="gene ID" value="CHLRE_04g214801v5"/>
</dbReference>
<protein>
    <submittedName>
        <fullName evidence="2">Uncharacterized protein</fullName>
    </submittedName>
</protein>
<organism evidence="2 3">
    <name type="scientific">Chlamydomonas reinhardtii</name>
    <name type="common">Chlamydomonas smithii</name>
    <dbReference type="NCBI Taxonomy" id="3055"/>
    <lineage>
        <taxon>Eukaryota</taxon>
        <taxon>Viridiplantae</taxon>
        <taxon>Chlorophyta</taxon>
        <taxon>core chlorophytes</taxon>
        <taxon>Chlorophyceae</taxon>
        <taxon>CS clade</taxon>
        <taxon>Chlamydomonadales</taxon>
        <taxon>Chlamydomonadaceae</taxon>
        <taxon>Chlamydomonas</taxon>
    </lineage>
</organism>
<feature type="compositionally biased region" description="Low complexity" evidence="1">
    <location>
        <begin position="1"/>
        <end position="12"/>
    </location>
</feature>
<dbReference type="AlphaFoldDB" id="A0A2K3DTS9"/>
<dbReference type="KEGG" id="cre:CHLRE_04g214801v5"/>
<dbReference type="InParanoid" id="A0A2K3DTS9"/>
<evidence type="ECO:0000313" key="2">
    <source>
        <dbReference type="EMBL" id="PNW83936.1"/>
    </source>
</evidence>
<proteinExistence type="predicted"/>
<keyword evidence="3" id="KW-1185">Reference proteome</keyword>
<name>A0A2K3DTS9_CHLRE</name>
<gene>
    <name evidence="2" type="ORF">CHLRE_04g214801v5</name>
</gene>
<dbReference type="ExpressionAtlas" id="A0A2K3DTS9">
    <property type="expression patterns" value="baseline and differential"/>
</dbReference>
<reference evidence="2 3" key="1">
    <citation type="journal article" date="2007" name="Science">
        <title>The Chlamydomonas genome reveals the evolution of key animal and plant functions.</title>
        <authorList>
            <person name="Merchant S.S."/>
            <person name="Prochnik S.E."/>
            <person name="Vallon O."/>
            <person name="Harris E.H."/>
            <person name="Karpowicz S.J."/>
            <person name="Witman G.B."/>
            <person name="Terry A."/>
            <person name="Salamov A."/>
            <person name="Fritz-Laylin L.K."/>
            <person name="Marechal-Drouard L."/>
            <person name="Marshall W.F."/>
            <person name="Qu L.H."/>
            <person name="Nelson D.R."/>
            <person name="Sanderfoot A.A."/>
            <person name="Spalding M.H."/>
            <person name="Kapitonov V.V."/>
            <person name="Ren Q."/>
            <person name="Ferris P."/>
            <person name="Lindquist E."/>
            <person name="Shapiro H."/>
            <person name="Lucas S.M."/>
            <person name="Grimwood J."/>
            <person name="Schmutz J."/>
            <person name="Cardol P."/>
            <person name="Cerutti H."/>
            <person name="Chanfreau G."/>
            <person name="Chen C.L."/>
            <person name="Cognat V."/>
            <person name="Croft M.T."/>
            <person name="Dent R."/>
            <person name="Dutcher S."/>
            <person name="Fernandez E."/>
            <person name="Fukuzawa H."/>
            <person name="Gonzalez-Ballester D."/>
            <person name="Gonzalez-Halphen D."/>
            <person name="Hallmann A."/>
            <person name="Hanikenne M."/>
            <person name="Hippler M."/>
            <person name="Inwood W."/>
            <person name="Jabbari K."/>
            <person name="Kalanon M."/>
            <person name="Kuras R."/>
            <person name="Lefebvre P.A."/>
            <person name="Lemaire S.D."/>
            <person name="Lobanov A.V."/>
            <person name="Lohr M."/>
            <person name="Manuell A."/>
            <person name="Meier I."/>
            <person name="Mets L."/>
            <person name="Mittag M."/>
            <person name="Mittelmeier T."/>
            <person name="Moroney J.V."/>
            <person name="Moseley J."/>
            <person name="Napoli C."/>
            <person name="Nedelcu A.M."/>
            <person name="Niyogi K."/>
            <person name="Novoselov S.V."/>
            <person name="Paulsen I.T."/>
            <person name="Pazour G."/>
            <person name="Purton S."/>
            <person name="Ral J.P."/>
            <person name="Riano-Pachon D.M."/>
            <person name="Riekhof W."/>
            <person name="Rymarquis L."/>
            <person name="Schroda M."/>
            <person name="Stern D."/>
            <person name="Umen J."/>
            <person name="Willows R."/>
            <person name="Wilson N."/>
            <person name="Zimmer S.L."/>
            <person name="Allmer J."/>
            <person name="Balk J."/>
            <person name="Bisova K."/>
            <person name="Chen C.J."/>
            <person name="Elias M."/>
            <person name="Gendler K."/>
            <person name="Hauser C."/>
            <person name="Lamb M.R."/>
            <person name="Ledford H."/>
            <person name="Long J.C."/>
            <person name="Minagawa J."/>
            <person name="Page M.D."/>
            <person name="Pan J."/>
            <person name="Pootakham W."/>
            <person name="Roje S."/>
            <person name="Rose A."/>
            <person name="Stahlberg E."/>
            <person name="Terauchi A.M."/>
            <person name="Yang P."/>
            <person name="Ball S."/>
            <person name="Bowler C."/>
            <person name="Dieckmann C.L."/>
            <person name="Gladyshev V.N."/>
            <person name="Green P."/>
            <person name="Jorgensen R."/>
            <person name="Mayfield S."/>
            <person name="Mueller-Roeber B."/>
            <person name="Rajamani S."/>
            <person name="Sayre R.T."/>
            <person name="Brokstein P."/>
            <person name="Dubchak I."/>
            <person name="Goodstein D."/>
            <person name="Hornick L."/>
            <person name="Huang Y.W."/>
            <person name="Jhaveri J."/>
            <person name="Luo Y."/>
            <person name="Martinez D."/>
            <person name="Ngau W.C."/>
            <person name="Otillar B."/>
            <person name="Poliakov A."/>
            <person name="Porter A."/>
            <person name="Szajkowski L."/>
            <person name="Werner G."/>
            <person name="Zhou K."/>
            <person name="Grigoriev I.V."/>
            <person name="Rokhsar D.S."/>
            <person name="Grossman A.R."/>
        </authorList>
    </citation>
    <scope>NUCLEOTIDE SEQUENCE [LARGE SCALE GENOMIC DNA]</scope>
    <source>
        <strain evidence="3">CC-503</strain>
    </source>
</reference>
<dbReference type="GeneID" id="5724269"/>
<dbReference type="EMBL" id="CM008965">
    <property type="protein sequence ID" value="PNW83936.1"/>
    <property type="molecule type" value="Genomic_DNA"/>
</dbReference>
<sequence length="126" mass="13237">MCHSDGAAGAAGRPRRRLRDRGPLGARPGPGGHSPRAGRGAAGCCRVLSGEVAASSSAVHVWRVLRGGGGQQQVVWEVWAMHQPAPPQGVQERDVNSACNMLLLLLHVSNRTTGRRCSVGAMEVEL</sequence>
<accession>A0A2K3DTS9</accession>
<feature type="region of interest" description="Disordered" evidence="1">
    <location>
        <begin position="1"/>
        <end position="41"/>
    </location>
</feature>